<keyword evidence="2" id="KW-0812">Transmembrane</keyword>
<keyword evidence="4" id="KW-1185">Reference proteome</keyword>
<feature type="region of interest" description="Disordered" evidence="1">
    <location>
        <begin position="1"/>
        <end position="20"/>
    </location>
</feature>
<proteinExistence type="predicted"/>
<gene>
    <name evidence="3" type="ORF">MSPICULIGERA_LOCUS12275</name>
</gene>
<reference evidence="3" key="1">
    <citation type="submission" date="2023-06" db="EMBL/GenBank/DDBJ databases">
        <authorList>
            <person name="Delattre M."/>
        </authorList>
    </citation>
    <scope>NUCLEOTIDE SEQUENCE</scope>
    <source>
        <strain evidence="3">AF72</strain>
    </source>
</reference>
<keyword evidence="2" id="KW-1133">Transmembrane helix</keyword>
<feature type="non-terminal residue" evidence="3">
    <location>
        <position position="1"/>
    </location>
</feature>
<accession>A0AA36FZE7</accession>
<evidence type="ECO:0000313" key="4">
    <source>
        <dbReference type="Proteomes" id="UP001177023"/>
    </source>
</evidence>
<dbReference type="EMBL" id="CATQJA010002625">
    <property type="protein sequence ID" value="CAJ0573931.1"/>
    <property type="molecule type" value="Genomic_DNA"/>
</dbReference>
<organism evidence="3 4">
    <name type="scientific">Mesorhabditis spiculigera</name>
    <dbReference type="NCBI Taxonomy" id="96644"/>
    <lineage>
        <taxon>Eukaryota</taxon>
        <taxon>Metazoa</taxon>
        <taxon>Ecdysozoa</taxon>
        <taxon>Nematoda</taxon>
        <taxon>Chromadorea</taxon>
        <taxon>Rhabditida</taxon>
        <taxon>Rhabditina</taxon>
        <taxon>Rhabditomorpha</taxon>
        <taxon>Rhabditoidea</taxon>
        <taxon>Rhabditidae</taxon>
        <taxon>Mesorhabditinae</taxon>
        <taxon>Mesorhabditis</taxon>
    </lineage>
</organism>
<comment type="caution">
    <text evidence="3">The sequence shown here is derived from an EMBL/GenBank/DDBJ whole genome shotgun (WGS) entry which is preliminary data.</text>
</comment>
<evidence type="ECO:0000313" key="3">
    <source>
        <dbReference type="EMBL" id="CAJ0573931.1"/>
    </source>
</evidence>
<keyword evidence="2" id="KW-0472">Membrane</keyword>
<feature type="transmembrane region" description="Helical" evidence="2">
    <location>
        <begin position="33"/>
        <end position="59"/>
    </location>
</feature>
<dbReference type="Proteomes" id="UP001177023">
    <property type="component" value="Unassembled WGS sequence"/>
</dbReference>
<protein>
    <recommendedName>
        <fullName evidence="5">Transmembrane protein</fullName>
    </recommendedName>
</protein>
<feature type="transmembrane region" description="Helical" evidence="2">
    <location>
        <begin position="71"/>
        <end position="92"/>
    </location>
</feature>
<evidence type="ECO:0000256" key="1">
    <source>
        <dbReference type="SAM" id="MobiDB-lite"/>
    </source>
</evidence>
<dbReference type="AlphaFoldDB" id="A0AA36FZE7"/>
<evidence type="ECO:0000256" key="2">
    <source>
        <dbReference type="SAM" id="Phobius"/>
    </source>
</evidence>
<name>A0AA36FZE7_9BILA</name>
<sequence length="144" mass="16101">MHTTQPRQTVLPMTGKDDETREEDMVAPVYCAVTSWCLLGGALGAIICTPASVCCYFGCRDLNRDPFSGRGWALAIAGGITGLIIVALYFLVRMYIDDPHMFGDSWTQQQYGSWTDENGTTHTTMEEWHWKGHSLEGFNMTLLN</sequence>
<evidence type="ECO:0008006" key="5">
    <source>
        <dbReference type="Google" id="ProtNLM"/>
    </source>
</evidence>